<dbReference type="EMBL" id="VKKG01000006">
    <property type="protein sequence ID" value="TRY16962.1"/>
    <property type="molecule type" value="Genomic_DNA"/>
</dbReference>
<sequence length="217" mass="23697">MNDSVPVTEQNPDEAAARSALVERFPEAADQLDAYVAVLATKGIEWGLLGPREGDKLWSRHVSNSLALVDVLPLGSDVADVGSGAGLPGIPLAITRPDLRFTLVEPLLRRATFLNETIEELGLEDRVRVDRIRAEDSDDVFDVVVCRAVASLDKLLRWTTPLFLPNGELLALKGQSAEREVSEAANWMKHAKLRAEVLEIRAAADVEGTRAIRVTRA</sequence>
<dbReference type="EC" id="2.1.1.-" evidence="6"/>
<dbReference type="HAMAP" id="MF_00074">
    <property type="entry name" value="16SrRNA_methyltr_G"/>
    <property type="match status" value="1"/>
</dbReference>
<evidence type="ECO:0000313" key="7">
    <source>
        <dbReference type="EMBL" id="TRY16962.1"/>
    </source>
</evidence>
<evidence type="ECO:0000313" key="8">
    <source>
        <dbReference type="Proteomes" id="UP000317638"/>
    </source>
</evidence>
<name>A0A553JWY7_9ACTN</name>
<dbReference type="OrthoDB" id="9808773at2"/>
<gene>
    <name evidence="6 7" type="primary">rsmG</name>
    <name evidence="7" type="ORF">FOJ82_13960</name>
</gene>
<dbReference type="InterPro" id="IPR029063">
    <property type="entry name" value="SAM-dependent_MTases_sf"/>
</dbReference>
<dbReference type="GO" id="GO:0070043">
    <property type="term" value="F:rRNA (guanine-N7-)-methyltransferase activity"/>
    <property type="evidence" value="ECO:0007669"/>
    <property type="project" value="UniProtKB-UniRule"/>
</dbReference>
<keyword evidence="3 6" id="KW-0489">Methyltransferase</keyword>
<comment type="caution">
    <text evidence="7">The sequence shown here is derived from an EMBL/GenBank/DDBJ whole genome shotgun (WGS) entry which is preliminary data.</text>
</comment>
<keyword evidence="2 6" id="KW-0698">rRNA processing</keyword>
<protein>
    <recommendedName>
        <fullName evidence="6">Ribosomal RNA small subunit methyltransferase G</fullName>
        <ecNumber evidence="6">2.1.1.-</ecNumber>
    </recommendedName>
    <alternativeName>
        <fullName evidence="6">16S rRNA 7-methylguanosine methyltransferase</fullName>
        <shortName evidence="6">16S rRNA m7G methyltransferase</shortName>
    </alternativeName>
</protein>
<comment type="subcellular location">
    <subcellularLocation>
        <location evidence="6">Cytoplasm</location>
    </subcellularLocation>
</comment>
<evidence type="ECO:0000256" key="1">
    <source>
        <dbReference type="ARBA" id="ARBA00022490"/>
    </source>
</evidence>
<dbReference type="PIRSF" id="PIRSF003078">
    <property type="entry name" value="GidB"/>
    <property type="match status" value="1"/>
</dbReference>
<dbReference type="NCBIfam" id="TIGR00138">
    <property type="entry name" value="rsmG_gidB"/>
    <property type="match status" value="1"/>
</dbReference>
<dbReference type="InterPro" id="IPR003682">
    <property type="entry name" value="rRNA_ssu_MeTfrase_G"/>
</dbReference>
<dbReference type="SUPFAM" id="SSF53335">
    <property type="entry name" value="S-adenosyl-L-methionine-dependent methyltransferases"/>
    <property type="match status" value="1"/>
</dbReference>
<dbReference type="PANTHER" id="PTHR31760:SF0">
    <property type="entry name" value="S-ADENOSYL-L-METHIONINE-DEPENDENT METHYLTRANSFERASES SUPERFAMILY PROTEIN"/>
    <property type="match status" value="1"/>
</dbReference>
<keyword evidence="4 6" id="KW-0808">Transferase</keyword>
<dbReference type="AlphaFoldDB" id="A0A553JWY7"/>
<evidence type="ECO:0000256" key="5">
    <source>
        <dbReference type="ARBA" id="ARBA00022691"/>
    </source>
</evidence>
<keyword evidence="8" id="KW-1185">Reference proteome</keyword>
<keyword evidence="5 6" id="KW-0949">S-adenosyl-L-methionine</keyword>
<keyword evidence="1 6" id="KW-0963">Cytoplasm</keyword>
<organism evidence="7 8">
    <name type="scientific">Tessaracoccus rhinocerotis</name>
    <dbReference type="NCBI Taxonomy" id="1689449"/>
    <lineage>
        <taxon>Bacteria</taxon>
        <taxon>Bacillati</taxon>
        <taxon>Actinomycetota</taxon>
        <taxon>Actinomycetes</taxon>
        <taxon>Propionibacteriales</taxon>
        <taxon>Propionibacteriaceae</taxon>
        <taxon>Tessaracoccus</taxon>
    </lineage>
</organism>
<evidence type="ECO:0000256" key="4">
    <source>
        <dbReference type="ARBA" id="ARBA00022679"/>
    </source>
</evidence>
<feature type="binding site" evidence="6">
    <location>
        <position position="147"/>
    </location>
    <ligand>
        <name>S-adenosyl-L-methionine</name>
        <dbReference type="ChEBI" id="CHEBI:59789"/>
    </ligand>
</feature>
<evidence type="ECO:0000256" key="2">
    <source>
        <dbReference type="ARBA" id="ARBA00022552"/>
    </source>
</evidence>
<comment type="similarity">
    <text evidence="6">Belongs to the methyltransferase superfamily. RNA methyltransferase RsmG family.</text>
</comment>
<reference evidence="7 8" key="1">
    <citation type="submission" date="2019-07" db="EMBL/GenBank/DDBJ databases">
        <authorList>
            <person name="Zhou L.-Y."/>
        </authorList>
    </citation>
    <scope>NUCLEOTIDE SEQUENCE [LARGE SCALE GENOMIC DNA]</scope>
    <source>
        <strain evidence="7 8">YIM 101269</strain>
    </source>
</reference>
<comment type="caution">
    <text evidence="6">Lacks conserved residue(s) required for the propagation of feature annotation.</text>
</comment>
<dbReference type="Gene3D" id="3.40.50.150">
    <property type="entry name" value="Vaccinia Virus protein VP39"/>
    <property type="match status" value="1"/>
</dbReference>
<evidence type="ECO:0000256" key="6">
    <source>
        <dbReference type="HAMAP-Rule" id="MF_00074"/>
    </source>
</evidence>
<feature type="binding site" evidence="6">
    <location>
        <begin position="134"/>
        <end position="135"/>
    </location>
    <ligand>
        <name>S-adenosyl-L-methionine</name>
        <dbReference type="ChEBI" id="CHEBI:59789"/>
    </ligand>
</feature>
<comment type="function">
    <text evidence="6">Specifically methylates the N7 position of a guanine in 16S rRNA.</text>
</comment>
<feature type="binding site" evidence="6">
    <location>
        <position position="87"/>
    </location>
    <ligand>
        <name>S-adenosyl-L-methionine</name>
        <dbReference type="ChEBI" id="CHEBI:59789"/>
    </ligand>
</feature>
<dbReference type="Proteomes" id="UP000317638">
    <property type="component" value="Unassembled WGS sequence"/>
</dbReference>
<dbReference type="Pfam" id="PF02527">
    <property type="entry name" value="GidB"/>
    <property type="match status" value="1"/>
</dbReference>
<evidence type="ECO:0000256" key="3">
    <source>
        <dbReference type="ARBA" id="ARBA00022603"/>
    </source>
</evidence>
<accession>A0A553JWY7</accession>
<dbReference type="PANTHER" id="PTHR31760">
    <property type="entry name" value="S-ADENOSYL-L-METHIONINE-DEPENDENT METHYLTRANSFERASES SUPERFAMILY PROTEIN"/>
    <property type="match status" value="1"/>
</dbReference>
<dbReference type="GO" id="GO:0005829">
    <property type="term" value="C:cytosol"/>
    <property type="evidence" value="ECO:0007669"/>
    <property type="project" value="TreeGrafter"/>
</dbReference>
<dbReference type="RefSeq" id="WP_143939105.1">
    <property type="nucleotide sequence ID" value="NZ_VKKG01000006.1"/>
</dbReference>
<feature type="binding site" evidence="6">
    <location>
        <position position="82"/>
    </location>
    <ligand>
        <name>S-adenosyl-L-methionine</name>
        <dbReference type="ChEBI" id="CHEBI:59789"/>
    </ligand>
</feature>
<proteinExistence type="inferred from homology"/>